<feature type="compositionally biased region" description="Low complexity" evidence="1">
    <location>
        <begin position="823"/>
        <end position="833"/>
    </location>
</feature>
<feature type="compositionally biased region" description="Basic and acidic residues" evidence="1">
    <location>
        <begin position="768"/>
        <end position="792"/>
    </location>
</feature>
<dbReference type="Proteomes" id="UP001217918">
    <property type="component" value="Unassembled WGS sequence"/>
</dbReference>
<feature type="region of interest" description="Disordered" evidence="1">
    <location>
        <begin position="211"/>
        <end position="347"/>
    </location>
</feature>
<feature type="region of interest" description="Disordered" evidence="1">
    <location>
        <begin position="425"/>
        <end position="518"/>
    </location>
</feature>
<feature type="compositionally biased region" description="Basic and acidic residues" evidence="1">
    <location>
        <begin position="499"/>
        <end position="508"/>
    </location>
</feature>
<dbReference type="EMBL" id="JAQQPM010000009">
    <property type="protein sequence ID" value="KAK2075188.1"/>
    <property type="molecule type" value="Genomic_DNA"/>
</dbReference>
<feature type="compositionally biased region" description="Basic and acidic residues" evidence="1">
    <location>
        <begin position="877"/>
        <end position="889"/>
    </location>
</feature>
<feature type="compositionally biased region" description="Polar residues" evidence="1">
    <location>
        <begin position="458"/>
        <end position="469"/>
    </location>
</feature>
<feature type="compositionally biased region" description="Low complexity" evidence="1">
    <location>
        <begin position="329"/>
        <end position="342"/>
    </location>
</feature>
<feature type="compositionally biased region" description="Polar residues" evidence="1">
    <location>
        <begin position="615"/>
        <end position="626"/>
    </location>
</feature>
<feature type="compositionally biased region" description="Low complexity" evidence="1">
    <location>
        <begin position="95"/>
        <end position="105"/>
    </location>
</feature>
<feature type="region of interest" description="Disordered" evidence="1">
    <location>
        <begin position="84"/>
        <end position="108"/>
    </location>
</feature>
<feature type="compositionally biased region" description="Basic and acidic residues" evidence="1">
    <location>
        <begin position="629"/>
        <end position="643"/>
    </location>
</feature>
<evidence type="ECO:0000313" key="2">
    <source>
        <dbReference type="EMBL" id="KAK2075188.1"/>
    </source>
</evidence>
<feature type="region of interest" description="Disordered" evidence="1">
    <location>
        <begin position="597"/>
        <end position="682"/>
    </location>
</feature>
<proteinExistence type="predicted"/>
<reference evidence="2" key="1">
    <citation type="journal article" date="2023" name="Mol. Plant Microbe Interact.">
        <title>Elucidating the Obligate Nature and Biological Capacity of an Invasive Fungal Corn Pathogen.</title>
        <authorList>
            <person name="MacCready J.S."/>
            <person name="Roggenkamp E.M."/>
            <person name="Gdanetz K."/>
            <person name="Chilvers M.I."/>
        </authorList>
    </citation>
    <scope>NUCLEOTIDE SEQUENCE</scope>
    <source>
        <strain evidence="2">PM02</strain>
    </source>
</reference>
<organism evidence="2 3">
    <name type="scientific">Phyllachora maydis</name>
    <dbReference type="NCBI Taxonomy" id="1825666"/>
    <lineage>
        <taxon>Eukaryota</taxon>
        <taxon>Fungi</taxon>
        <taxon>Dikarya</taxon>
        <taxon>Ascomycota</taxon>
        <taxon>Pezizomycotina</taxon>
        <taxon>Sordariomycetes</taxon>
        <taxon>Sordariomycetidae</taxon>
        <taxon>Phyllachorales</taxon>
        <taxon>Phyllachoraceae</taxon>
        <taxon>Phyllachora</taxon>
    </lineage>
</organism>
<dbReference type="AlphaFoldDB" id="A0AAD9ICE6"/>
<gene>
    <name evidence="2" type="ORF">P8C59_009335</name>
</gene>
<feature type="compositionally biased region" description="Polar residues" evidence="1">
    <location>
        <begin position="213"/>
        <end position="228"/>
    </location>
</feature>
<feature type="compositionally biased region" description="Basic and acidic residues" evidence="1">
    <location>
        <begin position="229"/>
        <end position="248"/>
    </location>
</feature>
<feature type="compositionally biased region" description="Low complexity" evidence="1">
    <location>
        <begin position="275"/>
        <end position="303"/>
    </location>
</feature>
<feature type="region of interest" description="Disordered" evidence="1">
    <location>
        <begin position="768"/>
        <end position="903"/>
    </location>
</feature>
<evidence type="ECO:0000256" key="1">
    <source>
        <dbReference type="SAM" id="MobiDB-lite"/>
    </source>
</evidence>
<evidence type="ECO:0000313" key="3">
    <source>
        <dbReference type="Proteomes" id="UP001217918"/>
    </source>
</evidence>
<feature type="region of interest" description="Disordered" evidence="1">
    <location>
        <begin position="939"/>
        <end position="976"/>
    </location>
</feature>
<protein>
    <submittedName>
        <fullName evidence="2">Uncharacterized protein</fullName>
    </submittedName>
</protein>
<name>A0AAD9ICE6_9PEZI</name>
<feature type="region of interest" description="Disordered" evidence="1">
    <location>
        <begin position="1"/>
        <end position="28"/>
    </location>
</feature>
<keyword evidence="3" id="KW-1185">Reference proteome</keyword>
<accession>A0AAD9ICE6</accession>
<comment type="caution">
    <text evidence="2">The sequence shown here is derived from an EMBL/GenBank/DDBJ whole genome shotgun (WGS) entry which is preliminary data.</text>
</comment>
<sequence length="1068" mass="115360">MLSTTGLESGNRARDPRQRPHCRVWSADDIQHGPQFRRLSDASSIISDIFKHPDVSEDDLKQRIREADERPNPKDLIDFLRNTSPPPTNLMSIPDSAGTSSSATSDKGRWRHFRAFRAKTGQNVVAQTKAPAEMTLPDSAVAGRTIGGHRHIAISIPLQFDHVGPETAVRAESPSLGKVQSKLADARITPSRRNSDHGLLTSLKSVAEVREFGNSSPPQRDSAQASHGQDTRDQPHGNSTLDRKDSARRPLLARRRHSSGLQALHLASDEHRVRASGSRASGSRASGSRASGSRASGSRASVANKGLRLFPQRRSSLGHTHGPGRDGNARAGNGRAGNARAGKPVSPYSADGFAVRHHRRGLASIDSHLDPRPSITDSIATDGTELVLVRASTARAYTSPVLVALEPAQGSDGLSGGAKSKGLVDAKAGGGDGHREAAAGVSQKTVLPECRGTKEGESTASSNTLSSAPRTIPERRRESRRLKLANGNASKLPLRKKNGLGERSKHMTEQAPVDPSQTLSMTSVLTIADTAPTSPYFPPQLRLQISPGSSTGSNSTAVTAVKVKPRPAPLRLREKAGGQGDGGGGSIIIPKRTTSVMRPPARSPLRPAPFSPSRQSTAETVRSSTAVPLDRRISLARRRELRNQKGVLHGHSESRQVRKNSNRRGETSVGTSSHAEPARDYEALRVAAARERDTRERLARLERHSEAWLGLLERLDSEFQLGATKGLGPGSVGMGHGSASWGQGMPSWEELKKQEMLEHYRLKQEQERASLRAQREQVRLSRRRLGDPDRRSAGVSDSGVEVHSCQGQGRGVEPPSQQDHSWHTTSYTDSYTDASDRPSPSYDSPHVGQRAAVGGTAEANGSSLYLGRGPQTYFSREPVETQAHEDSRGHGRRTSRQARPSVLQEELEWEMDLKRQREAVEAKIDAEMNARMAMARAAATARPPMRFSRHRAHEPESDGLESTPWDGSAAAASWSSGPNDGYVYRGGIDEPEEGLEGGATNRYWAAPPTSSGLHSLEPLMRDLMGGSRSHVHGSSFGPYDGGMMARFVDGSLDEEDAMSFADAEYFGD</sequence>